<feature type="transmembrane region" description="Helical" evidence="1">
    <location>
        <begin position="64"/>
        <end position="86"/>
    </location>
</feature>
<evidence type="ECO:0000259" key="3">
    <source>
        <dbReference type="Pfam" id="PF13439"/>
    </source>
</evidence>
<accession>A0A9D8PNI5</accession>
<keyword evidence="1" id="KW-1133">Transmembrane helix</keyword>
<dbReference type="Gene3D" id="3.40.50.2000">
    <property type="entry name" value="Glycogen Phosphorylase B"/>
    <property type="match status" value="2"/>
</dbReference>
<proteinExistence type="predicted"/>
<dbReference type="InterPro" id="IPR001296">
    <property type="entry name" value="Glyco_trans_1"/>
</dbReference>
<keyword evidence="1" id="KW-0472">Membrane</keyword>
<evidence type="ECO:0000313" key="5">
    <source>
        <dbReference type="Proteomes" id="UP000809273"/>
    </source>
</evidence>
<dbReference type="GO" id="GO:0016757">
    <property type="term" value="F:glycosyltransferase activity"/>
    <property type="evidence" value="ECO:0007669"/>
    <property type="project" value="InterPro"/>
</dbReference>
<reference evidence="4" key="2">
    <citation type="submission" date="2021-01" db="EMBL/GenBank/DDBJ databases">
        <authorList>
            <person name="Hahn C.R."/>
            <person name="Youssef N.H."/>
            <person name="Elshahed M."/>
        </authorList>
    </citation>
    <scope>NUCLEOTIDE SEQUENCE</scope>
    <source>
        <strain evidence="4">Zod_Metabat.24</strain>
    </source>
</reference>
<feature type="domain" description="Glycosyl transferase family 1" evidence="2">
    <location>
        <begin position="211"/>
        <end position="374"/>
    </location>
</feature>
<dbReference type="InterPro" id="IPR050194">
    <property type="entry name" value="Glycosyltransferase_grp1"/>
</dbReference>
<comment type="caution">
    <text evidence="4">The sequence shown here is derived from an EMBL/GenBank/DDBJ whole genome shotgun (WGS) entry which is preliminary data.</text>
</comment>
<dbReference type="InterPro" id="IPR028098">
    <property type="entry name" value="Glyco_trans_4-like_N"/>
</dbReference>
<keyword evidence="1" id="KW-0812">Transmembrane</keyword>
<dbReference type="EMBL" id="JAFGIX010000046">
    <property type="protein sequence ID" value="MBN1573274.1"/>
    <property type="molecule type" value="Genomic_DNA"/>
</dbReference>
<dbReference type="AlphaFoldDB" id="A0A9D8PNI5"/>
<dbReference type="PANTHER" id="PTHR45947:SF14">
    <property type="entry name" value="SLL1723 PROTEIN"/>
    <property type="match status" value="1"/>
</dbReference>
<evidence type="ECO:0000259" key="2">
    <source>
        <dbReference type="Pfam" id="PF00534"/>
    </source>
</evidence>
<evidence type="ECO:0000313" key="4">
    <source>
        <dbReference type="EMBL" id="MBN1573274.1"/>
    </source>
</evidence>
<dbReference type="PANTHER" id="PTHR45947">
    <property type="entry name" value="SULFOQUINOVOSYL TRANSFERASE SQD2"/>
    <property type="match status" value="1"/>
</dbReference>
<dbReference type="SUPFAM" id="SSF53756">
    <property type="entry name" value="UDP-Glycosyltransferase/glycogen phosphorylase"/>
    <property type="match status" value="1"/>
</dbReference>
<dbReference type="Proteomes" id="UP000809273">
    <property type="component" value="Unassembled WGS sequence"/>
</dbReference>
<name>A0A9D8PNI5_9DELT</name>
<dbReference type="CDD" id="cd03801">
    <property type="entry name" value="GT4_PimA-like"/>
    <property type="match status" value="1"/>
</dbReference>
<reference evidence="4" key="1">
    <citation type="journal article" date="2021" name="Environ. Microbiol.">
        <title>Genomic characterization of three novel Desulfobacterota classes expand the metabolic and phylogenetic diversity of the phylum.</title>
        <authorList>
            <person name="Murphy C.L."/>
            <person name="Biggerstaff J."/>
            <person name="Eichhorn A."/>
            <person name="Ewing E."/>
            <person name="Shahan R."/>
            <person name="Soriano D."/>
            <person name="Stewart S."/>
            <person name="VanMol K."/>
            <person name="Walker R."/>
            <person name="Walters P."/>
            <person name="Elshahed M.S."/>
            <person name="Youssef N.H."/>
        </authorList>
    </citation>
    <scope>NUCLEOTIDE SEQUENCE</scope>
    <source>
        <strain evidence="4">Zod_Metabat.24</strain>
    </source>
</reference>
<protein>
    <submittedName>
        <fullName evidence="4">Glycosyltransferase</fullName>
    </submittedName>
</protein>
<dbReference type="Pfam" id="PF00534">
    <property type="entry name" value="Glycos_transf_1"/>
    <property type="match status" value="1"/>
</dbReference>
<dbReference type="Pfam" id="PF13439">
    <property type="entry name" value="Glyco_transf_4"/>
    <property type="match status" value="1"/>
</dbReference>
<feature type="domain" description="Glycosyltransferase subfamily 4-like N-terminal" evidence="3">
    <location>
        <begin position="86"/>
        <end position="199"/>
    </location>
</feature>
<gene>
    <name evidence="4" type="ORF">JW984_08785</name>
</gene>
<organism evidence="4 5">
    <name type="scientific">Candidatus Zymogenus saltonus</name>
    <dbReference type="NCBI Taxonomy" id="2844893"/>
    <lineage>
        <taxon>Bacteria</taxon>
        <taxon>Deltaproteobacteria</taxon>
        <taxon>Candidatus Zymogenia</taxon>
        <taxon>Candidatus Zymogeniales</taxon>
        <taxon>Candidatus Zymogenaceae</taxon>
        <taxon>Candidatus Zymogenus</taxon>
    </lineage>
</organism>
<evidence type="ECO:0000256" key="1">
    <source>
        <dbReference type="SAM" id="Phobius"/>
    </source>
</evidence>
<sequence length="398" mass="44188">MKIAYFLKSLPEKSTTFICTEIEFLRKRGDDVYIFPIWDMDSSNVPSSIAELGDYNYRRFSLLYPGWIFAAVLFLFLKPKVVLGLFSEYRKLYGIRFVFKSLEAALVLKTIGIKRIHAHMLSISVTRARIASILVDTPYTFTAHGSDLLLLSPKDSAELLRGAEGVITPTEYNRKKIVEIAGNQAGESVKVIPYGVDTDFFSPHQGGRNKKGVVDIVIVGRLHPVKGHPYLLEALSILKKRGVKFHLTVVGEGEERGNLERLADDLDLVKFVTFAGSLYGRPLRDRLRGSDIFVLSSLSEGLPVSMLEAMSVGLTVVVPEITGITEVIIPQGRGGGRGNGIIFEAKNPEDLAQKLEPAIRDRDLRDRLGRAARETVILKCSHDAAYRKIAEVIEGSAR</sequence>